<evidence type="ECO:0000313" key="1">
    <source>
        <dbReference type="EMBL" id="CAG8813199.1"/>
    </source>
</evidence>
<proteinExistence type="predicted"/>
<reference evidence="1" key="1">
    <citation type="submission" date="2021-06" db="EMBL/GenBank/DDBJ databases">
        <authorList>
            <person name="Kallberg Y."/>
            <person name="Tangrot J."/>
            <person name="Rosling A."/>
        </authorList>
    </citation>
    <scope>NUCLEOTIDE SEQUENCE</scope>
    <source>
        <strain evidence="1">MA453B</strain>
    </source>
</reference>
<dbReference type="OrthoDB" id="2406405at2759"/>
<sequence length="70" mass="8318">KTRVVVEQAFGRLKARFLFLKEMRVRNLSKGVELIDTALILHNFIEKYRDTWGQLDDDDQIEIQPEEDLL</sequence>
<dbReference type="AlphaFoldDB" id="A0A9N9PD19"/>
<name>A0A9N9PD19_9GLOM</name>
<dbReference type="Proteomes" id="UP000789405">
    <property type="component" value="Unassembled WGS sequence"/>
</dbReference>
<keyword evidence="2" id="KW-1185">Reference proteome</keyword>
<gene>
    <name evidence="1" type="ORF">DERYTH_LOCUS25756</name>
</gene>
<evidence type="ECO:0000313" key="2">
    <source>
        <dbReference type="Proteomes" id="UP000789405"/>
    </source>
</evidence>
<dbReference type="EMBL" id="CAJVPY010049816">
    <property type="protein sequence ID" value="CAG8813199.1"/>
    <property type="molecule type" value="Genomic_DNA"/>
</dbReference>
<comment type="caution">
    <text evidence="1">The sequence shown here is derived from an EMBL/GenBank/DDBJ whole genome shotgun (WGS) entry which is preliminary data.</text>
</comment>
<organism evidence="1 2">
    <name type="scientific">Dentiscutata erythropus</name>
    <dbReference type="NCBI Taxonomy" id="1348616"/>
    <lineage>
        <taxon>Eukaryota</taxon>
        <taxon>Fungi</taxon>
        <taxon>Fungi incertae sedis</taxon>
        <taxon>Mucoromycota</taxon>
        <taxon>Glomeromycotina</taxon>
        <taxon>Glomeromycetes</taxon>
        <taxon>Diversisporales</taxon>
        <taxon>Gigasporaceae</taxon>
        <taxon>Dentiscutata</taxon>
    </lineage>
</organism>
<protein>
    <submittedName>
        <fullName evidence="1">6494_t:CDS:1</fullName>
    </submittedName>
</protein>
<accession>A0A9N9PD19</accession>
<feature type="non-terminal residue" evidence="1">
    <location>
        <position position="1"/>
    </location>
</feature>